<name>A0A426Z9C0_ENSVE</name>
<keyword evidence="1" id="KW-0812">Transmembrane</keyword>
<keyword evidence="1" id="KW-0472">Membrane</keyword>
<dbReference type="EMBL" id="AMZH03007735">
    <property type="protein sequence ID" value="RRT60549.1"/>
    <property type="molecule type" value="Genomic_DNA"/>
</dbReference>
<evidence type="ECO:0000313" key="2">
    <source>
        <dbReference type="EMBL" id="RRT60549.1"/>
    </source>
</evidence>
<gene>
    <name evidence="2" type="ORF">B296_00029720</name>
</gene>
<reference evidence="2 3" key="1">
    <citation type="journal article" date="2014" name="Agronomy (Basel)">
        <title>A Draft Genome Sequence for Ensete ventricosum, the Drought-Tolerant Tree Against Hunger.</title>
        <authorList>
            <person name="Harrison J."/>
            <person name="Moore K.A."/>
            <person name="Paszkiewicz K."/>
            <person name="Jones T."/>
            <person name="Grant M."/>
            <person name="Ambacheew D."/>
            <person name="Muzemil S."/>
            <person name="Studholme D.J."/>
        </authorList>
    </citation>
    <scope>NUCLEOTIDE SEQUENCE [LARGE SCALE GENOMIC DNA]</scope>
</reference>
<comment type="caution">
    <text evidence="2">The sequence shown here is derived from an EMBL/GenBank/DDBJ whole genome shotgun (WGS) entry which is preliminary data.</text>
</comment>
<protein>
    <submittedName>
        <fullName evidence="2">Uncharacterized protein</fullName>
    </submittedName>
</protein>
<organism evidence="2 3">
    <name type="scientific">Ensete ventricosum</name>
    <name type="common">Abyssinian banana</name>
    <name type="synonym">Musa ensete</name>
    <dbReference type="NCBI Taxonomy" id="4639"/>
    <lineage>
        <taxon>Eukaryota</taxon>
        <taxon>Viridiplantae</taxon>
        <taxon>Streptophyta</taxon>
        <taxon>Embryophyta</taxon>
        <taxon>Tracheophyta</taxon>
        <taxon>Spermatophyta</taxon>
        <taxon>Magnoliopsida</taxon>
        <taxon>Liliopsida</taxon>
        <taxon>Zingiberales</taxon>
        <taxon>Musaceae</taxon>
        <taxon>Ensete</taxon>
    </lineage>
</organism>
<dbReference type="PANTHER" id="PTHR36807:SF2">
    <property type="entry name" value="PHOSPHOGLYCOLATE PHOSPHATASE"/>
    <property type="match status" value="1"/>
</dbReference>
<dbReference type="AlphaFoldDB" id="A0A426Z9C0"/>
<sequence length="173" mass="19497">MFGLEAWTDFPPCHRVCIKKGHLFGHFKCSATCLASATFCTGINDISYMKKSSIKCRCQGTLMNPEINMPNNWIPLVNQFLLTVSVIFAYLAGVVPRDIAFSSVRDGTTGLHCDDATSSYGRKRDDTEEQNKEEKEFGCIRVSSGDMDASENREDLEIGRLNILVPFRWWSKV</sequence>
<evidence type="ECO:0000256" key="1">
    <source>
        <dbReference type="SAM" id="Phobius"/>
    </source>
</evidence>
<proteinExistence type="predicted"/>
<keyword evidence="1" id="KW-1133">Transmembrane helix</keyword>
<dbReference type="PANTHER" id="PTHR36807">
    <property type="entry name" value="PHOSPHOGLYCOLATE PHOSPHATASE"/>
    <property type="match status" value="1"/>
</dbReference>
<feature type="transmembrane region" description="Helical" evidence="1">
    <location>
        <begin position="73"/>
        <end position="95"/>
    </location>
</feature>
<evidence type="ECO:0000313" key="3">
    <source>
        <dbReference type="Proteomes" id="UP000287651"/>
    </source>
</evidence>
<accession>A0A426Z9C0</accession>
<dbReference type="Proteomes" id="UP000287651">
    <property type="component" value="Unassembled WGS sequence"/>
</dbReference>